<dbReference type="EMBL" id="QGDQ01000037">
    <property type="protein sequence ID" value="PWJ47464.1"/>
    <property type="molecule type" value="Genomic_DNA"/>
</dbReference>
<dbReference type="CDD" id="cd04301">
    <property type="entry name" value="NAT_SF"/>
    <property type="match status" value="1"/>
</dbReference>
<dbReference type="Gene3D" id="3.40.630.30">
    <property type="match status" value="1"/>
</dbReference>
<keyword evidence="2" id="KW-0012">Acyltransferase</keyword>
<dbReference type="SUPFAM" id="SSF55729">
    <property type="entry name" value="Acyl-CoA N-acyltransferases (Nat)"/>
    <property type="match status" value="1"/>
</dbReference>
<comment type="caution">
    <text evidence="4">The sequence shown here is derived from an EMBL/GenBank/DDBJ whole genome shotgun (WGS) entry which is preliminary data.</text>
</comment>
<sequence length="132" mass="15226">MRRCFPAYRVLRPHLDEEEFVGRWREQAATGFEIVFVERDGEVAAAMGFRELTTMAWGRILYIDDLIALPEHRGHGLGALLLRYAQAQTVERGCAELHLDTGYARHDAHRSYLRNGFDMECHHMSWTPPARG</sequence>
<dbReference type="Proteomes" id="UP000245469">
    <property type="component" value="Unassembled WGS sequence"/>
</dbReference>
<dbReference type="InterPro" id="IPR050832">
    <property type="entry name" value="Bact_Acetyltransf"/>
</dbReference>
<gene>
    <name evidence="4" type="ORF">BXY45_1377</name>
</gene>
<keyword evidence="5" id="KW-1185">Reference proteome</keyword>
<evidence type="ECO:0000256" key="2">
    <source>
        <dbReference type="ARBA" id="ARBA00023315"/>
    </source>
</evidence>
<reference evidence="4 5" key="1">
    <citation type="submission" date="2018-03" db="EMBL/GenBank/DDBJ databases">
        <title>Genomic Encyclopedia of Archaeal and Bacterial Type Strains, Phase II (KMG-II): from individual species to whole genera.</title>
        <authorList>
            <person name="Goeker M."/>
        </authorList>
    </citation>
    <scope>NUCLEOTIDE SEQUENCE [LARGE SCALE GENOMIC DNA]</scope>
    <source>
        <strain evidence="4 5">DSM 44889</strain>
    </source>
</reference>
<organism evidence="4 5">
    <name type="scientific">Quadrisphaera granulorum</name>
    <dbReference type="NCBI Taxonomy" id="317664"/>
    <lineage>
        <taxon>Bacteria</taxon>
        <taxon>Bacillati</taxon>
        <taxon>Actinomycetota</taxon>
        <taxon>Actinomycetes</taxon>
        <taxon>Kineosporiales</taxon>
        <taxon>Kineosporiaceae</taxon>
        <taxon>Quadrisphaera</taxon>
    </lineage>
</organism>
<dbReference type="InterPro" id="IPR016181">
    <property type="entry name" value="Acyl_CoA_acyltransferase"/>
</dbReference>
<evidence type="ECO:0000256" key="1">
    <source>
        <dbReference type="ARBA" id="ARBA00022679"/>
    </source>
</evidence>
<proteinExistence type="predicted"/>
<dbReference type="GO" id="GO:0016747">
    <property type="term" value="F:acyltransferase activity, transferring groups other than amino-acyl groups"/>
    <property type="evidence" value="ECO:0007669"/>
    <property type="project" value="InterPro"/>
</dbReference>
<evidence type="ECO:0000313" key="5">
    <source>
        <dbReference type="Proteomes" id="UP000245469"/>
    </source>
</evidence>
<feature type="domain" description="N-acetyltransferase" evidence="3">
    <location>
        <begin position="1"/>
        <end position="132"/>
    </location>
</feature>
<accession>A0A315ZRY5</accession>
<dbReference type="AlphaFoldDB" id="A0A315ZRY5"/>
<dbReference type="InterPro" id="IPR000182">
    <property type="entry name" value="GNAT_dom"/>
</dbReference>
<dbReference type="PANTHER" id="PTHR43877">
    <property type="entry name" value="AMINOALKYLPHOSPHONATE N-ACETYLTRANSFERASE-RELATED-RELATED"/>
    <property type="match status" value="1"/>
</dbReference>
<evidence type="ECO:0000313" key="4">
    <source>
        <dbReference type="EMBL" id="PWJ47464.1"/>
    </source>
</evidence>
<dbReference type="Pfam" id="PF00583">
    <property type="entry name" value="Acetyltransf_1"/>
    <property type="match status" value="1"/>
</dbReference>
<evidence type="ECO:0000259" key="3">
    <source>
        <dbReference type="PROSITE" id="PS51186"/>
    </source>
</evidence>
<name>A0A315ZRY5_9ACTN</name>
<protein>
    <submittedName>
        <fullName evidence="4">Acetyltransferase (GNAT) family protein</fullName>
    </submittedName>
</protein>
<dbReference type="PANTHER" id="PTHR43877:SF2">
    <property type="entry name" value="AMINOALKYLPHOSPHONATE N-ACETYLTRANSFERASE-RELATED"/>
    <property type="match status" value="1"/>
</dbReference>
<dbReference type="PROSITE" id="PS51186">
    <property type="entry name" value="GNAT"/>
    <property type="match status" value="1"/>
</dbReference>
<keyword evidence="1 4" id="KW-0808">Transferase</keyword>